<evidence type="ECO:0000256" key="1">
    <source>
        <dbReference type="SAM" id="Phobius"/>
    </source>
</evidence>
<organism evidence="2 3">
    <name type="scientific">Enterocloster bolteae (strain ATCC BAA-613 / DSM 15670 / CCUG 46953 / JCM 12243 / WAL 16351)</name>
    <name type="common">Clostridium bolteae</name>
    <dbReference type="NCBI Taxonomy" id="411902"/>
    <lineage>
        <taxon>Bacteria</taxon>
        <taxon>Bacillati</taxon>
        <taxon>Bacillota</taxon>
        <taxon>Clostridia</taxon>
        <taxon>Lachnospirales</taxon>
        <taxon>Lachnospiraceae</taxon>
        <taxon>Enterocloster</taxon>
    </lineage>
</organism>
<sequence>MYLVEKRISHAVGIAVYFRWHILEAVPLFYTSLEVKKSILLNPCIITVYLGIVRWMSGFPVPDL</sequence>
<evidence type="ECO:0000313" key="2">
    <source>
        <dbReference type="EMBL" id="EDP16736.1"/>
    </source>
</evidence>
<name>A8RR11_ENTBW</name>
<evidence type="ECO:0000313" key="3">
    <source>
        <dbReference type="Proteomes" id="UP000005396"/>
    </source>
</evidence>
<dbReference type="HOGENOM" id="CLU_2859717_0_0_9"/>
<keyword evidence="1" id="KW-0812">Transmembrane</keyword>
<dbReference type="PaxDb" id="411902-CLOBOL_02880"/>
<proteinExistence type="predicted"/>
<protein>
    <submittedName>
        <fullName evidence="2">Uncharacterized protein</fullName>
    </submittedName>
</protein>
<dbReference type="AlphaFoldDB" id="A8RR11"/>
<accession>A8RR11</accession>
<gene>
    <name evidence="2" type="ORF">CLOBOL_02880</name>
</gene>
<reference evidence="2 3" key="1">
    <citation type="submission" date="2007-08" db="EMBL/GenBank/DDBJ databases">
        <authorList>
            <person name="Fulton L."/>
            <person name="Clifton S."/>
            <person name="Fulton B."/>
            <person name="Xu J."/>
            <person name="Minx P."/>
            <person name="Pepin K.H."/>
            <person name="Johnson M."/>
            <person name="Thiruvilangam P."/>
            <person name="Bhonagiri V."/>
            <person name="Nash W.E."/>
            <person name="Mardis E.R."/>
            <person name="Wilson R.K."/>
        </authorList>
    </citation>
    <scope>NUCLEOTIDE SEQUENCE [LARGE SCALE GENOMIC DNA]</scope>
    <source>
        <strain evidence="3">ATCC BAA-613 / DSM 15670 / CCUG 46953 / JCM 12243 / WAL 16351</strain>
    </source>
</reference>
<dbReference type="Proteomes" id="UP000005396">
    <property type="component" value="Unassembled WGS sequence"/>
</dbReference>
<comment type="caution">
    <text evidence="2">The sequence shown here is derived from an EMBL/GenBank/DDBJ whole genome shotgun (WGS) entry which is preliminary data.</text>
</comment>
<dbReference type="EMBL" id="ABCC02000027">
    <property type="protein sequence ID" value="EDP16736.1"/>
    <property type="molecule type" value="Genomic_DNA"/>
</dbReference>
<feature type="transmembrane region" description="Helical" evidence="1">
    <location>
        <begin position="39"/>
        <end position="57"/>
    </location>
</feature>
<reference evidence="2 3" key="2">
    <citation type="submission" date="2007-09" db="EMBL/GenBank/DDBJ databases">
        <title>Draft genome sequence of Clostridium bolteae (ATCC BAA-613).</title>
        <authorList>
            <person name="Sudarsanam P."/>
            <person name="Ley R."/>
            <person name="Guruge J."/>
            <person name="Turnbaugh P.J."/>
            <person name="Mahowald M."/>
            <person name="Liep D."/>
            <person name="Gordon J."/>
        </authorList>
    </citation>
    <scope>NUCLEOTIDE SEQUENCE [LARGE SCALE GENOMIC DNA]</scope>
    <source>
        <strain evidence="3">ATCC BAA-613 / DSM 15670 / CCUG 46953 / JCM 12243 / WAL 16351</strain>
    </source>
</reference>
<keyword evidence="1" id="KW-1133">Transmembrane helix</keyword>
<keyword evidence="1" id="KW-0472">Membrane</keyword>